<keyword evidence="1" id="KW-0812">Transmembrane</keyword>
<keyword evidence="1" id="KW-0472">Membrane</keyword>
<evidence type="ECO:0000313" key="3">
    <source>
        <dbReference type="Proteomes" id="UP000050345"/>
    </source>
</evidence>
<reference evidence="2 3" key="1">
    <citation type="submission" date="2015-09" db="EMBL/GenBank/DDBJ databases">
        <title>Genome announcement of multiple Pseudomonas syringae strains.</title>
        <authorList>
            <person name="Thakur S."/>
            <person name="Wang P.W."/>
            <person name="Gong Y."/>
            <person name="Weir B.S."/>
            <person name="Guttman D.S."/>
        </authorList>
    </citation>
    <scope>NUCLEOTIDE SEQUENCE [LARGE SCALE GENOMIC DNA]</scope>
    <source>
        <strain evidence="2 3">ICMP9757</strain>
    </source>
</reference>
<name>A0A9X0KXK7_PSESX</name>
<keyword evidence="1" id="KW-1133">Transmembrane helix</keyword>
<dbReference type="EMBL" id="LJQF01000044">
    <property type="protein sequence ID" value="KPX17683.1"/>
    <property type="molecule type" value="Genomic_DNA"/>
</dbReference>
<evidence type="ECO:0000256" key="1">
    <source>
        <dbReference type="SAM" id="Phobius"/>
    </source>
</evidence>
<dbReference type="Proteomes" id="UP000050345">
    <property type="component" value="Unassembled WGS sequence"/>
</dbReference>
<feature type="transmembrane region" description="Helical" evidence="1">
    <location>
        <begin position="46"/>
        <end position="64"/>
    </location>
</feature>
<dbReference type="AlphaFoldDB" id="A0A9X0KXK7"/>
<comment type="caution">
    <text evidence="2">The sequence shown here is derived from an EMBL/GenBank/DDBJ whole genome shotgun (WGS) entry which is preliminary data.</text>
</comment>
<evidence type="ECO:0000313" key="2">
    <source>
        <dbReference type="EMBL" id="KPX17683.1"/>
    </source>
</evidence>
<accession>A0A9X0KXK7</accession>
<organism evidence="2 3">
    <name type="scientific">Pseudomonas syringae pv. daphniphylli</name>
    <dbReference type="NCBI Taxonomy" id="264455"/>
    <lineage>
        <taxon>Bacteria</taxon>
        <taxon>Pseudomonadati</taxon>
        <taxon>Pseudomonadota</taxon>
        <taxon>Gammaproteobacteria</taxon>
        <taxon>Pseudomonadales</taxon>
        <taxon>Pseudomonadaceae</taxon>
        <taxon>Pseudomonas</taxon>
        <taxon>Pseudomonas syringae</taxon>
    </lineage>
</organism>
<protein>
    <submittedName>
        <fullName evidence="2">Universal stress protein</fullName>
    </submittedName>
</protein>
<gene>
    <name evidence="2" type="ORF">ALO73_200056</name>
</gene>
<proteinExistence type="predicted"/>
<sequence>MAVYLSCEGSIVISSQNGSATCSGNSFNTYLPSTAEPLFDIKDAQAIVQGCLYGSALILVFWLIKKAIDI</sequence>